<protein>
    <submittedName>
        <fullName evidence="2">Uncharacterized protein</fullName>
    </submittedName>
</protein>
<reference evidence="3" key="2">
    <citation type="journal article" date="2017" name="Nat. Plants">
        <title>The Aegilops tauschii genome reveals multiple impacts of transposons.</title>
        <authorList>
            <person name="Zhao G."/>
            <person name="Zou C."/>
            <person name="Li K."/>
            <person name="Wang K."/>
            <person name="Li T."/>
            <person name="Gao L."/>
            <person name="Zhang X."/>
            <person name="Wang H."/>
            <person name="Yang Z."/>
            <person name="Liu X."/>
            <person name="Jiang W."/>
            <person name="Mao L."/>
            <person name="Kong X."/>
            <person name="Jiao Y."/>
            <person name="Jia J."/>
        </authorList>
    </citation>
    <scope>NUCLEOTIDE SEQUENCE [LARGE SCALE GENOMIC DNA]</scope>
    <source>
        <strain evidence="3">cv. AL8/78</strain>
    </source>
</reference>
<reference evidence="2" key="5">
    <citation type="journal article" date="2021" name="G3 (Bethesda)">
        <title>Aegilops tauschii genome assembly Aet v5.0 features greater sequence contiguity and improved annotation.</title>
        <authorList>
            <person name="Wang L."/>
            <person name="Zhu T."/>
            <person name="Rodriguez J.C."/>
            <person name="Deal K.R."/>
            <person name="Dubcovsky J."/>
            <person name="McGuire P.E."/>
            <person name="Lux T."/>
            <person name="Spannagl M."/>
            <person name="Mayer K.F.X."/>
            <person name="Baldrich P."/>
            <person name="Meyers B.C."/>
            <person name="Huo N."/>
            <person name="Gu Y.Q."/>
            <person name="Zhou H."/>
            <person name="Devos K.M."/>
            <person name="Bennetzen J.L."/>
            <person name="Unver T."/>
            <person name="Budak H."/>
            <person name="Gulick P.J."/>
            <person name="Galiba G."/>
            <person name="Kalapos B."/>
            <person name="Nelson D.R."/>
            <person name="Li P."/>
            <person name="You F.M."/>
            <person name="Luo M.C."/>
            <person name="Dvorak J."/>
        </authorList>
    </citation>
    <scope>NUCLEOTIDE SEQUENCE [LARGE SCALE GENOMIC DNA]</scope>
    <source>
        <strain evidence="2">cv. AL8/78</strain>
    </source>
</reference>
<dbReference type="Gramene" id="AET4Gv20004000.16">
    <property type="protein sequence ID" value="AET4Gv20004000.16"/>
    <property type="gene ID" value="AET4Gv20004000"/>
</dbReference>
<dbReference type="EnsemblPlants" id="AET4Gv20004000.16">
    <property type="protein sequence ID" value="AET4Gv20004000.16"/>
    <property type="gene ID" value="AET4Gv20004000"/>
</dbReference>
<sequence>LCFSICVSPYLRMYAIAMQPTDDEAPQEGTLQELIHCIMNCFKKLSSTICFGLVLLLLLGHLLFFLLGCA</sequence>
<dbReference type="Proteomes" id="UP000015105">
    <property type="component" value="Chromosome 4D"/>
</dbReference>
<dbReference type="AlphaFoldDB" id="A0A453GYZ5"/>
<reference evidence="2" key="3">
    <citation type="journal article" date="2017" name="Nature">
        <title>Genome sequence of the progenitor of the wheat D genome Aegilops tauschii.</title>
        <authorList>
            <person name="Luo M.C."/>
            <person name="Gu Y.Q."/>
            <person name="Puiu D."/>
            <person name="Wang H."/>
            <person name="Twardziok S.O."/>
            <person name="Deal K.R."/>
            <person name="Huo N."/>
            <person name="Zhu T."/>
            <person name="Wang L."/>
            <person name="Wang Y."/>
            <person name="McGuire P.E."/>
            <person name="Liu S."/>
            <person name="Long H."/>
            <person name="Ramasamy R.K."/>
            <person name="Rodriguez J.C."/>
            <person name="Van S.L."/>
            <person name="Yuan L."/>
            <person name="Wang Z."/>
            <person name="Xia Z."/>
            <person name="Xiao L."/>
            <person name="Anderson O.D."/>
            <person name="Ouyang S."/>
            <person name="Liang Y."/>
            <person name="Zimin A.V."/>
            <person name="Pertea G."/>
            <person name="Qi P."/>
            <person name="Bennetzen J.L."/>
            <person name="Dai X."/>
            <person name="Dawson M.W."/>
            <person name="Muller H.G."/>
            <person name="Kugler K."/>
            <person name="Rivarola-Duarte L."/>
            <person name="Spannagl M."/>
            <person name="Mayer K.F.X."/>
            <person name="Lu F.H."/>
            <person name="Bevan M.W."/>
            <person name="Leroy P."/>
            <person name="Li P."/>
            <person name="You F.M."/>
            <person name="Sun Q."/>
            <person name="Liu Z."/>
            <person name="Lyons E."/>
            <person name="Wicker T."/>
            <person name="Salzberg S.L."/>
            <person name="Devos K.M."/>
            <person name="Dvorak J."/>
        </authorList>
    </citation>
    <scope>NUCLEOTIDE SEQUENCE [LARGE SCALE GENOMIC DNA]</scope>
    <source>
        <strain evidence="2">cv. AL8/78</strain>
    </source>
</reference>
<feature type="transmembrane region" description="Helical" evidence="1">
    <location>
        <begin position="49"/>
        <end position="67"/>
    </location>
</feature>
<evidence type="ECO:0000313" key="2">
    <source>
        <dbReference type="EnsemblPlants" id="AET4Gv20004000.16"/>
    </source>
</evidence>
<keyword evidence="1" id="KW-0472">Membrane</keyword>
<name>A0A453GYZ5_AEGTS</name>
<evidence type="ECO:0000256" key="1">
    <source>
        <dbReference type="SAM" id="Phobius"/>
    </source>
</evidence>
<organism evidence="2 3">
    <name type="scientific">Aegilops tauschii subsp. strangulata</name>
    <name type="common">Goatgrass</name>
    <dbReference type="NCBI Taxonomy" id="200361"/>
    <lineage>
        <taxon>Eukaryota</taxon>
        <taxon>Viridiplantae</taxon>
        <taxon>Streptophyta</taxon>
        <taxon>Embryophyta</taxon>
        <taxon>Tracheophyta</taxon>
        <taxon>Spermatophyta</taxon>
        <taxon>Magnoliopsida</taxon>
        <taxon>Liliopsida</taxon>
        <taxon>Poales</taxon>
        <taxon>Poaceae</taxon>
        <taxon>BOP clade</taxon>
        <taxon>Pooideae</taxon>
        <taxon>Triticodae</taxon>
        <taxon>Triticeae</taxon>
        <taxon>Triticinae</taxon>
        <taxon>Aegilops</taxon>
    </lineage>
</organism>
<keyword evidence="1" id="KW-1133">Transmembrane helix</keyword>
<proteinExistence type="predicted"/>
<reference evidence="3" key="1">
    <citation type="journal article" date="2014" name="Science">
        <title>Ancient hybridizations among the ancestral genomes of bread wheat.</title>
        <authorList>
            <consortium name="International Wheat Genome Sequencing Consortium,"/>
            <person name="Marcussen T."/>
            <person name="Sandve S.R."/>
            <person name="Heier L."/>
            <person name="Spannagl M."/>
            <person name="Pfeifer M."/>
            <person name="Jakobsen K.S."/>
            <person name="Wulff B.B."/>
            <person name="Steuernagel B."/>
            <person name="Mayer K.F."/>
            <person name="Olsen O.A."/>
        </authorList>
    </citation>
    <scope>NUCLEOTIDE SEQUENCE [LARGE SCALE GENOMIC DNA]</scope>
    <source>
        <strain evidence="3">cv. AL8/78</strain>
    </source>
</reference>
<accession>A0A453GYZ5</accession>
<keyword evidence="3" id="KW-1185">Reference proteome</keyword>
<reference evidence="2" key="4">
    <citation type="submission" date="2019-03" db="UniProtKB">
        <authorList>
            <consortium name="EnsemblPlants"/>
        </authorList>
    </citation>
    <scope>IDENTIFICATION</scope>
</reference>
<evidence type="ECO:0000313" key="3">
    <source>
        <dbReference type="Proteomes" id="UP000015105"/>
    </source>
</evidence>
<keyword evidence="1" id="KW-0812">Transmembrane</keyword>